<dbReference type="InterPro" id="IPR016040">
    <property type="entry name" value="NAD(P)-bd_dom"/>
</dbReference>
<dbReference type="PANTHER" id="PTHR43162:SF1">
    <property type="entry name" value="PRESTALK A DIFFERENTIATION PROTEIN A"/>
    <property type="match status" value="1"/>
</dbReference>
<accession>A0A917UDR3</accession>
<proteinExistence type="predicted"/>
<protein>
    <submittedName>
        <fullName evidence="2">Nucleotide-diphosphate-sugar epimerase</fullName>
    </submittedName>
</protein>
<dbReference type="PANTHER" id="PTHR43162">
    <property type="match status" value="1"/>
</dbReference>
<dbReference type="RefSeq" id="WP_190257199.1">
    <property type="nucleotide sequence ID" value="NZ_BMPI01000091.1"/>
</dbReference>
<dbReference type="InterPro" id="IPR051604">
    <property type="entry name" value="Ergot_Alk_Oxidoreductase"/>
</dbReference>
<reference evidence="2" key="2">
    <citation type="submission" date="2020-09" db="EMBL/GenBank/DDBJ databases">
        <authorList>
            <person name="Sun Q."/>
            <person name="Ohkuma M."/>
        </authorList>
    </citation>
    <scope>NUCLEOTIDE SEQUENCE</scope>
    <source>
        <strain evidence="2">JCM 19831</strain>
    </source>
</reference>
<name>A0A917UDR3_9ACTN</name>
<dbReference type="Pfam" id="PF13460">
    <property type="entry name" value="NAD_binding_10"/>
    <property type="match status" value="1"/>
</dbReference>
<reference evidence="2" key="1">
    <citation type="journal article" date="2014" name="Int. J. Syst. Evol. Microbiol.">
        <title>Complete genome sequence of Corynebacterium casei LMG S-19264T (=DSM 44701T), isolated from a smear-ripened cheese.</title>
        <authorList>
            <consortium name="US DOE Joint Genome Institute (JGI-PGF)"/>
            <person name="Walter F."/>
            <person name="Albersmeier A."/>
            <person name="Kalinowski J."/>
            <person name="Ruckert C."/>
        </authorList>
    </citation>
    <scope>NUCLEOTIDE SEQUENCE</scope>
    <source>
        <strain evidence="2">JCM 19831</strain>
    </source>
</reference>
<evidence type="ECO:0000259" key="1">
    <source>
        <dbReference type="Pfam" id="PF13460"/>
    </source>
</evidence>
<evidence type="ECO:0000313" key="2">
    <source>
        <dbReference type="EMBL" id="GGM83001.1"/>
    </source>
</evidence>
<feature type="domain" description="NAD(P)-binding" evidence="1">
    <location>
        <begin position="7"/>
        <end position="173"/>
    </location>
</feature>
<dbReference type="InterPro" id="IPR036291">
    <property type="entry name" value="NAD(P)-bd_dom_sf"/>
</dbReference>
<dbReference type="Proteomes" id="UP000642070">
    <property type="component" value="Unassembled WGS sequence"/>
</dbReference>
<comment type="caution">
    <text evidence="2">The sequence shown here is derived from an EMBL/GenBank/DDBJ whole genome shotgun (WGS) entry which is preliminary data.</text>
</comment>
<dbReference type="Gene3D" id="3.90.25.10">
    <property type="entry name" value="UDP-galactose 4-epimerase, domain 1"/>
    <property type="match status" value="1"/>
</dbReference>
<keyword evidence="3" id="KW-1185">Reference proteome</keyword>
<sequence length="287" mass="30574">MTTVVTGATGGVGRHVVDRLVAAGERVRAVTRRPDSAAFPDAVTVVAGDLAEPATLDGVFDGADRLYLFPVAATAEDVVARARAAGVHRIVVLSSGAVTAGLDPSFHLPVEQAVERSGAEWTHVRPGEFMLNRVWLWGPSIRAERTVREPFPDVAWCPVHEQDIADVAAAALLEDGHAGRAYDLNGPALVSRRDQVRAIAEAIGEDVRLEVVTPQRARELYRAQGGFAAANADFLLGFEDYAGNDTSPDAIEHLDLGALQLPTAEAVNGCPARTFAQWARDHAADFS</sequence>
<evidence type="ECO:0000313" key="3">
    <source>
        <dbReference type="Proteomes" id="UP000642070"/>
    </source>
</evidence>
<dbReference type="EMBL" id="BMPI01000091">
    <property type="protein sequence ID" value="GGM83001.1"/>
    <property type="molecule type" value="Genomic_DNA"/>
</dbReference>
<dbReference type="Gene3D" id="3.40.50.720">
    <property type="entry name" value="NAD(P)-binding Rossmann-like Domain"/>
    <property type="match status" value="1"/>
</dbReference>
<gene>
    <name evidence="2" type="ORF">GCM10007977_100490</name>
</gene>
<organism evidence="2 3">
    <name type="scientific">Dactylosporangium sucinum</name>
    <dbReference type="NCBI Taxonomy" id="1424081"/>
    <lineage>
        <taxon>Bacteria</taxon>
        <taxon>Bacillati</taxon>
        <taxon>Actinomycetota</taxon>
        <taxon>Actinomycetes</taxon>
        <taxon>Micromonosporales</taxon>
        <taxon>Micromonosporaceae</taxon>
        <taxon>Dactylosporangium</taxon>
    </lineage>
</organism>
<dbReference type="AlphaFoldDB" id="A0A917UDR3"/>
<dbReference type="SUPFAM" id="SSF51735">
    <property type="entry name" value="NAD(P)-binding Rossmann-fold domains"/>
    <property type="match status" value="1"/>
</dbReference>